<evidence type="ECO:0000313" key="1">
    <source>
        <dbReference type="EMBL" id="PBC33759.1"/>
    </source>
</evidence>
<gene>
    <name evidence="1" type="ORF">APICC_00364</name>
</gene>
<dbReference type="Proteomes" id="UP000242457">
    <property type="component" value="Unassembled WGS sequence"/>
</dbReference>
<accession>A0A2A3ERK8</accession>
<evidence type="ECO:0000313" key="2">
    <source>
        <dbReference type="Proteomes" id="UP000242457"/>
    </source>
</evidence>
<dbReference type="AlphaFoldDB" id="A0A2A3ERK8"/>
<keyword evidence="2" id="KW-1185">Reference proteome</keyword>
<protein>
    <submittedName>
        <fullName evidence="1">Uncharacterized protein</fullName>
    </submittedName>
</protein>
<name>A0A2A3ERK8_APICC</name>
<reference evidence="1 2" key="1">
    <citation type="submission" date="2014-07" db="EMBL/GenBank/DDBJ databases">
        <title>Genomic and transcriptomic analysis on Apis cerana provide comprehensive insights into honey bee biology.</title>
        <authorList>
            <person name="Diao Q."/>
            <person name="Sun L."/>
            <person name="Zheng H."/>
            <person name="Zheng H."/>
            <person name="Xu S."/>
            <person name="Wang S."/>
            <person name="Zeng Z."/>
            <person name="Hu F."/>
            <person name="Su S."/>
            <person name="Wu J."/>
        </authorList>
    </citation>
    <scope>NUCLEOTIDE SEQUENCE [LARGE SCALE GENOMIC DNA]</scope>
    <source>
        <tissue evidence="1">Pupae without intestine</tissue>
    </source>
</reference>
<sequence>MANKLILNFDDVLKTTKGSLAKVRKLKLIHQKHPKEQQIVPPKLLSYLQPYNAVIFINYGKGCSVITMQRYFACIWSTTSGTRELTYSITPTVRSVCLTSVCLVCQSSRDLVETASRKHRYRKGVHWHTSESTLRMHLCTKQAISKVVAKRNIIPYAWNNERN</sequence>
<organism evidence="1 2">
    <name type="scientific">Apis cerana cerana</name>
    <name type="common">Oriental honeybee</name>
    <dbReference type="NCBI Taxonomy" id="94128"/>
    <lineage>
        <taxon>Eukaryota</taxon>
        <taxon>Metazoa</taxon>
        <taxon>Ecdysozoa</taxon>
        <taxon>Arthropoda</taxon>
        <taxon>Hexapoda</taxon>
        <taxon>Insecta</taxon>
        <taxon>Pterygota</taxon>
        <taxon>Neoptera</taxon>
        <taxon>Endopterygota</taxon>
        <taxon>Hymenoptera</taxon>
        <taxon>Apocrita</taxon>
        <taxon>Aculeata</taxon>
        <taxon>Apoidea</taxon>
        <taxon>Anthophila</taxon>
        <taxon>Apidae</taxon>
        <taxon>Apis</taxon>
    </lineage>
</organism>
<proteinExistence type="predicted"/>
<dbReference type="EMBL" id="KZ288196">
    <property type="protein sequence ID" value="PBC33759.1"/>
    <property type="molecule type" value="Genomic_DNA"/>
</dbReference>